<gene>
    <name evidence="4" type="ORF">AVDCRST_MAG36-1130</name>
</gene>
<organism evidence="4">
    <name type="scientific">uncultured Nocardioidaceae bacterium</name>
    <dbReference type="NCBI Taxonomy" id="253824"/>
    <lineage>
        <taxon>Bacteria</taxon>
        <taxon>Bacillati</taxon>
        <taxon>Actinomycetota</taxon>
        <taxon>Actinomycetes</taxon>
        <taxon>Propionibacteriales</taxon>
        <taxon>Nocardioidaceae</taxon>
        <taxon>environmental samples</taxon>
    </lineage>
</organism>
<keyword evidence="2" id="KW-0472">Membrane</keyword>
<evidence type="ECO:0000256" key="2">
    <source>
        <dbReference type="SAM" id="Phobius"/>
    </source>
</evidence>
<feature type="transmembrane region" description="Helical" evidence="2">
    <location>
        <begin position="73"/>
        <end position="99"/>
    </location>
</feature>
<feature type="region of interest" description="Disordered" evidence="1">
    <location>
        <begin position="1"/>
        <end position="62"/>
    </location>
</feature>
<dbReference type="AlphaFoldDB" id="A0A6J4LMR0"/>
<protein>
    <recommendedName>
        <fullName evidence="3">DUF4190 domain-containing protein</fullName>
    </recommendedName>
</protein>
<dbReference type="EMBL" id="CADCUH010000069">
    <property type="protein sequence ID" value="CAA9335118.1"/>
    <property type="molecule type" value="Genomic_DNA"/>
</dbReference>
<name>A0A6J4LMR0_9ACTN</name>
<proteinExistence type="predicted"/>
<keyword evidence="2" id="KW-0812">Transmembrane</keyword>
<dbReference type="Pfam" id="PF13828">
    <property type="entry name" value="DUF4190"/>
    <property type="match status" value="1"/>
</dbReference>
<dbReference type="InterPro" id="IPR025241">
    <property type="entry name" value="DUF4190"/>
</dbReference>
<feature type="compositionally biased region" description="Low complexity" evidence="1">
    <location>
        <begin position="39"/>
        <end position="50"/>
    </location>
</feature>
<evidence type="ECO:0000256" key="1">
    <source>
        <dbReference type="SAM" id="MobiDB-lite"/>
    </source>
</evidence>
<feature type="transmembrane region" description="Helical" evidence="2">
    <location>
        <begin position="120"/>
        <end position="146"/>
    </location>
</feature>
<keyword evidence="2" id="KW-1133">Transmembrane helix</keyword>
<reference evidence="4" key="1">
    <citation type="submission" date="2020-02" db="EMBL/GenBank/DDBJ databases">
        <authorList>
            <person name="Meier V. D."/>
        </authorList>
    </citation>
    <scope>NUCLEOTIDE SEQUENCE</scope>
    <source>
        <strain evidence="4">AVDCRST_MAG36</strain>
    </source>
</reference>
<evidence type="ECO:0000259" key="3">
    <source>
        <dbReference type="Pfam" id="PF13828"/>
    </source>
</evidence>
<feature type="domain" description="DUF4190" evidence="3">
    <location>
        <begin position="69"/>
        <end position="136"/>
    </location>
</feature>
<sequence>MSTPHDPHEDPGPQDGPAPGQGQGYGQYGQQLGPPPGYGPQQGYGQSPGYYGPGAPGGPPAGQQTNGVAVASLVLGIVSVTLGWCCVLFALAGPAALVLGKQGQRRADQSGGRVGGRAMATAGFVLGILGTIVLLIGIAYIVYVLAQGDGFTYRFRSDPDGLDS</sequence>
<evidence type="ECO:0000313" key="4">
    <source>
        <dbReference type="EMBL" id="CAA9335118.1"/>
    </source>
</evidence>
<accession>A0A6J4LMR0</accession>
<feature type="compositionally biased region" description="Basic and acidic residues" evidence="1">
    <location>
        <begin position="1"/>
        <end position="11"/>
    </location>
</feature>